<feature type="domain" description="R13L1/DRL21-like LRR repeat region" evidence="6">
    <location>
        <begin position="578"/>
        <end position="705"/>
    </location>
</feature>
<dbReference type="Gene3D" id="1.10.8.430">
    <property type="entry name" value="Helical domain of apoptotic protease-activating factors"/>
    <property type="match status" value="1"/>
</dbReference>
<dbReference type="InterPro" id="IPR027417">
    <property type="entry name" value="P-loop_NTPase"/>
</dbReference>
<dbReference type="InterPro" id="IPR002182">
    <property type="entry name" value="NB-ARC"/>
</dbReference>
<sequence length="927" mass="106138">MASVLISNLIFVLQQPGLMPRMEEERQQLLQLFTAILPAMMPALGQLICADQGEEEEIRTLVRTLSENSTWLSDLDAAAYEVDDIIDEFRYATLRAGKSILARLICRDARIKDYFEIILWVDVGNEFNIDRIAKSVIDQVIGKDCCLSEGDPDLLQRRIYQELSGKRCLLVLDDVQIEGNFEELQILISWLNQSAAGSSLIVTSNDARRVEKIYAFSSGVHFIRDLTSDHLLHLFCNRAFIDNKEFYLKVCPIIENILTKCEGWILLVNLMAGLMRFKKQLAEWQEVINQLKNYPKEYYPELCFNHLSSEIKECFAFCSVFPKGHYMDKEVLVKLWMANGLISSNGPTSVEEKGNRIFNELAMRHFFEDVKLVPRSSSRDKHGYRSRVICKMHPLIHDLAIHVSRNVQTVSSRYNQNPEIRVLFILGDSPVDIPVLLKNYPNVRTLISLDVLFERTVNCSVVPESNSLRALHLHSAKFDRDLFEVKYTKHLRYLDLSGSRIKRLPESTSSLYFLQTLNLSKCLLLCRLPEDMRYMRSLRHLYVDECPKLKKMPVHLGQLSCLKTLTTYIVGESAGNNIDELKCLNLSGLLEIYNLRKVKDVTIAKEANLLSKKNLERLTLCWGRQQLVIPKENNDWEVLEALLPHNGLKVLKIQLYGGHEFANWLAYPVGLQNLVELHLIGCSQSSTIPAVWKLQSLRVLCLKYMINLTCFSSFTSFPDIDEKDSSELFPSLKRLVLVGLKRLKTWREGEAMQRTILSFPVLDEMEITNCPKLKTMPSVPMLKYLTISIENHGLLRSAIDLITQSKSLVDVNMAKATGSDNEAWSALGAEVEGCNSHKLRVMRLDSTNSLFMDRAILHLQLGFWRSLVSLEYLDIFNCSSIVAWPLEEFRKLNKLKRLSVRKCPNLTGSLPSELQEGEKLLPIPRIL</sequence>
<evidence type="ECO:0000259" key="6">
    <source>
        <dbReference type="Pfam" id="PF25019"/>
    </source>
</evidence>
<dbReference type="AlphaFoldDB" id="A0A833R053"/>
<dbReference type="EMBL" id="SWLB01000003">
    <property type="protein sequence ID" value="KAF3339740.1"/>
    <property type="molecule type" value="Genomic_DNA"/>
</dbReference>
<dbReference type="InterPro" id="IPR032675">
    <property type="entry name" value="LRR_dom_sf"/>
</dbReference>
<evidence type="ECO:0000256" key="3">
    <source>
        <dbReference type="ARBA" id="ARBA00022821"/>
    </source>
</evidence>
<dbReference type="GO" id="GO:0043531">
    <property type="term" value="F:ADP binding"/>
    <property type="evidence" value="ECO:0007669"/>
    <property type="project" value="InterPro"/>
</dbReference>
<dbReference type="SUPFAM" id="SSF52058">
    <property type="entry name" value="L domain-like"/>
    <property type="match status" value="1"/>
</dbReference>
<dbReference type="Gene3D" id="3.80.10.10">
    <property type="entry name" value="Ribonuclease Inhibitor"/>
    <property type="match status" value="2"/>
</dbReference>
<keyword evidence="3" id="KW-0611">Plant defense</keyword>
<dbReference type="InterPro" id="IPR056789">
    <property type="entry name" value="LRR_R13L1-DRL21"/>
</dbReference>
<dbReference type="InterPro" id="IPR042197">
    <property type="entry name" value="Apaf_helical"/>
</dbReference>
<evidence type="ECO:0000313" key="8">
    <source>
        <dbReference type="Proteomes" id="UP000623129"/>
    </source>
</evidence>
<dbReference type="InterPro" id="IPR058922">
    <property type="entry name" value="WHD_DRP"/>
</dbReference>
<evidence type="ECO:0000256" key="2">
    <source>
        <dbReference type="ARBA" id="ARBA00022737"/>
    </source>
</evidence>
<name>A0A833R053_9POAL</name>
<keyword evidence="1" id="KW-0433">Leucine-rich repeat</keyword>
<dbReference type="Pfam" id="PF23559">
    <property type="entry name" value="WHD_DRP"/>
    <property type="match status" value="1"/>
</dbReference>
<proteinExistence type="predicted"/>
<keyword evidence="2" id="KW-0677">Repeat</keyword>
<dbReference type="Gene3D" id="3.40.50.300">
    <property type="entry name" value="P-loop containing nucleotide triphosphate hydrolases"/>
    <property type="match status" value="1"/>
</dbReference>
<gene>
    <name evidence="7" type="ORF">FCM35_KLT15511</name>
</gene>
<dbReference type="PANTHER" id="PTHR36766">
    <property type="entry name" value="PLANT BROAD-SPECTRUM MILDEW RESISTANCE PROTEIN RPW8"/>
    <property type="match status" value="1"/>
</dbReference>
<dbReference type="GO" id="GO:0042742">
    <property type="term" value="P:defense response to bacterium"/>
    <property type="evidence" value="ECO:0007669"/>
    <property type="project" value="UniProtKB-ARBA"/>
</dbReference>
<dbReference type="OrthoDB" id="683721at2759"/>
<dbReference type="SUPFAM" id="SSF52047">
    <property type="entry name" value="RNI-like"/>
    <property type="match status" value="1"/>
</dbReference>
<evidence type="ECO:0000313" key="7">
    <source>
        <dbReference type="EMBL" id="KAF3339740.1"/>
    </source>
</evidence>
<protein>
    <submittedName>
        <fullName evidence="7">Disease resistance protein RGA2-like protein</fullName>
    </submittedName>
</protein>
<feature type="domain" description="Disease resistance protein winged helix" evidence="5">
    <location>
        <begin position="320"/>
        <end position="400"/>
    </location>
</feature>
<evidence type="ECO:0000259" key="5">
    <source>
        <dbReference type="Pfam" id="PF23559"/>
    </source>
</evidence>
<dbReference type="PANTHER" id="PTHR36766:SF55">
    <property type="entry name" value="OS11G0492900 PROTEIN"/>
    <property type="match status" value="1"/>
</dbReference>
<feature type="domain" description="NB-ARC" evidence="4">
    <location>
        <begin position="97"/>
        <end position="242"/>
    </location>
</feature>
<dbReference type="Pfam" id="PF00931">
    <property type="entry name" value="NB-ARC"/>
    <property type="match status" value="1"/>
</dbReference>
<dbReference type="InterPro" id="IPR001611">
    <property type="entry name" value="Leu-rich_rpt"/>
</dbReference>
<reference evidence="7" key="1">
    <citation type="submission" date="2020-01" db="EMBL/GenBank/DDBJ databases">
        <title>Genome sequence of Kobresia littledalei, the first chromosome-level genome in the family Cyperaceae.</title>
        <authorList>
            <person name="Qu G."/>
        </authorList>
    </citation>
    <scope>NUCLEOTIDE SEQUENCE</scope>
    <source>
        <strain evidence="7">C.B.Clarke</strain>
        <tissue evidence="7">Leaf</tissue>
    </source>
</reference>
<dbReference type="FunFam" id="1.10.10.10:FF:000322">
    <property type="entry name" value="Probable disease resistance protein At1g63360"/>
    <property type="match status" value="1"/>
</dbReference>
<evidence type="ECO:0000256" key="1">
    <source>
        <dbReference type="ARBA" id="ARBA00022614"/>
    </source>
</evidence>
<comment type="caution">
    <text evidence="7">The sequence shown here is derived from an EMBL/GenBank/DDBJ whole genome shotgun (WGS) entry which is preliminary data.</text>
</comment>
<dbReference type="PROSITE" id="PS51450">
    <property type="entry name" value="LRR"/>
    <property type="match status" value="1"/>
</dbReference>
<dbReference type="Pfam" id="PF25019">
    <property type="entry name" value="LRR_R13L1-DRL21"/>
    <property type="match status" value="1"/>
</dbReference>
<evidence type="ECO:0000259" key="4">
    <source>
        <dbReference type="Pfam" id="PF00931"/>
    </source>
</evidence>
<organism evidence="7 8">
    <name type="scientific">Carex littledalei</name>
    <dbReference type="NCBI Taxonomy" id="544730"/>
    <lineage>
        <taxon>Eukaryota</taxon>
        <taxon>Viridiplantae</taxon>
        <taxon>Streptophyta</taxon>
        <taxon>Embryophyta</taxon>
        <taxon>Tracheophyta</taxon>
        <taxon>Spermatophyta</taxon>
        <taxon>Magnoliopsida</taxon>
        <taxon>Liliopsida</taxon>
        <taxon>Poales</taxon>
        <taxon>Cyperaceae</taxon>
        <taxon>Cyperoideae</taxon>
        <taxon>Cariceae</taxon>
        <taxon>Carex</taxon>
        <taxon>Carex subgen. Euthyceras</taxon>
    </lineage>
</organism>
<dbReference type="Gene3D" id="1.10.10.10">
    <property type="entry name" value="Winged helix-like DNA-binding domain superfamily/Winged helix DNA-binding domain"/>
    <property type="match status" value="1"/>
</dbReference>
<dbReference type="SUPFAM" id="SSF52540">
    <property type="entry name" value="P-loop containing nucleoside triphosphate hydrolases"/>
    <property type="match status" value="1"/>
</dbReference>
<keyword evidence="8" id="KW-1185">Reference proteome</keyword>
<dbReference type="InterPro" id="IPR036388">
    <property type="entry name" value="WH-like_DNA-bd_sf"/>
</dbReference>
<accession>A0A833R053</accession>
<dbReference type="Proteomes" id="UP000623129">
    <property type="component" value="Unassembled WGS sequence"/>
</dbReference>
<dbReference type="GO" id="GO:0002758">
    <property type="term" value="P:innate immune response-activating signaling pathway"/>
    <property type="evidence" value="ECO:0007669"/>
    <property type="project" value="UniProtKB-ARBA"/>
</dbReference>
<dbReference type="GO" id="GO:0009626">
    <property type="term" value="P:plant-type hypersensitive response"/>
    <property type="evidence" value="ECO:0007669"/>
    <property type="project" value="UniProtKB-ARBA"/>
</dbReference>